<gene>
    <name evidence="1" type="ORF">G3W61_18375</name>
</gene>
<protein>
    <submittedName>
        <fullName evidence="1">Uncharacterized protein</fullName>
    </submittedName>
</protein>
<sequence>MPQLLTRSTVRLLEASMDNLSLAMTAAATPVRHSSKSSEAGFAGLIGLAGVAAEQAISSILIQIDGDGAAFADGNRYKTAGQVLADVRHILTAPPVARAAFLTTGIDQPEEHRQALRLALEPFTLLISQRAAALHGGLGVSRGVALVAIRMVHHFLRLLGQSQRINAYLKSMPDLPEPPTEPTLLLDELIARFTSATTTAQKGVLLRQLFLVLPEVPPNQPDWLEALDRVAVVPQESDIRLLMTTLQTAHPARFTRLSGSGQALAVTVTQSASALPIEVQALRTAFMRVHEQIGGDIANANGRLGQGFLHVPPDRVMVALFAMGPHDLAEAFGSAQLTAHKAWPFVVAALNTTPGTPRPYWFLVRRVTELGQLRAQLTRAASFGRPQLARRIHDEVLQGIDCLEKGRQLPTRHTLAVSCQAWIAGAASHSEKLAEAVERSKGDASKALTDAAAEAVREVATGFGTVAEAWSAIEQSGLTNATEAPRARVYWARKLAEASTEPNDITFLSAVVLDETLIGAHSAARQSLRMIDATKYGPSMALQA</sequence>
<dbReference type="Proteomes" id="UP000471082">
    <property type="component" value="Unassembled WGS sequence"/>
</dbReference>
<organism evidence="1 2">
    <name type="scientific">Xanthomonas perforans</name>
    <dbReference type="NCBI Taxonomy" id="442694"/>
    <lineage>
        <taxon>Bacteria</taxon>
        <taxon>Pseudomonadati</taxon>
        <taxon>Pseudomonadota</taxon>
        <taxon>Gammaproteobacteria</taxon>
        <taxon>Lysobacterales</taxon>
        <taxon>Lysobacteraceae</taxon>
        <taxon>Xanthomonas</taxon>
    </lineage>
</organism>
<evidence type="ECO:0000313" key="2">
    <source>
        <dbReference type="Proteomes" id="UP000471082"/>
    </source>
</evidence>
<evidence type="ECO:0000313" key="1">
    <source>
        <dbReference type="EMBL" id="NEL78188.1"/>
    </source>
</evidence>
<dbReference type="AlphaFoldDB" id="A0A6P0FNF4"/>
<reference evidence="1 2" key="1">
    <citation type="submission" date="2019-11" db="EMBL/GenBank/DDBJ databases">
        <title>Genome-resolved metagenomics to study the prevalence of co-infection and intraspecific heterogeneity among plant pathogen metapopulations.</title>
        <authorList>
            <person name="Newberry E."/>
            <person name="Bhandari R."/>
            <person name="Kemble J."/>
            <person name="Sikora E."/>
            <person name="Potnis N."/>
        </authorList>
    </citation>
    <scope>NUCLEOTIDE SEQUENCE [LARGE SCALE GENOMIC DNA]</scope>
    <source>
        <strain evidence="1">Xp_Tom_Tuscaloosa_18b</strain>
    </source>
</reference>
<dbReference type="RefSeq" id="WP_126952648.1">
    <property type="nucleotide sequence ID" value="NZ_CP018475.1"/>
</dbReference>
<name>A0A6P0FNF4_XANPE</name>
<comment type="caution">
    <text evidence="1">The sequence shown here is derived from an EMBL/GenBank/DDBJ whole genome shotgun (WGS) entry which is preliminary data.</text>
</comment>
<dbReference type="GeneID" id="61776289"/>
<accession>A0A6P0FNF4</accession>
<proteinExistence type="predicted"/>
<dbReference type="EMBL" id="JAAGYU010000108">
    <property type="protein sequence ID" value="NEL78188.1"/>
    <property type="molecule type" value="Genomic_DNA"/>
</dbReference>